<dbReference type="Proteomes" id="UP001178507">
    <property type="component" value="Unassembled WGS sequence"/>
</dbReference>
<evidence type="ECO:0000256" key="3">
    <source>
        <dbReference type="SAM" id="MobiDB-lite"/>
    </source>
</evidence>
<evidence type="ECO:0000256" key="2">
    <source>
        <dbReference type="PROSITE-ProRule" id="PRU00708"/>
    </source>
</evidence>
<evidence type="ECO:0008006" key="6">
    <source>
        <dbReference type="Google" id="ProtNLM"/>
    </source>
</evidence>
<feature type="compositionally biased region" description="Low complexity" evidence="3">
    <location>
        <begin position="306"/>
        <end position="317"/>
    </location>
</feature>
<feature type="repeat" description="PPR" evidence="2">
    <location>
        <begin position="146"/>
        <end position="180"/>
    </location>
</feature>
<dbReference type="PROSITE" id="PS51375">
    <property type="entry name" value="PPR"/>
    <property type="match status" value="2"/>
</dbReference>
<keyword evidence="5" id="KW-1185">Reference proteome</keyword>
<dbReference type="InterPro" id="IPR002885">
    <property type="entry name" value="PPR_rpt"/>
</dbReference>
<comment type="caution">
    <text evidence="4">The sequence shown here is derived from an EMBL/GenBank/DDBJ whole genome shotgun (WGS) entry which is preliminary data.</text>
</comment>
<dbReference type="Pfam" id="PF13041">
    <property type="entry name" value="PPR_2"/>
    <property type="match status" value="1"/>
</dbReference>
<dbReference type="Pfam" id="PF01535">
    <property type="entry name" value="PPR"/>
    <property type="match status" value="1"/>
</dbReference>
<dbReference type="EMBL" id="CAUJNA010003204">
    <property type="protein sequence ID" value="CAJ1395607.1"/>
    <property type="molecule type" value="Genomic_DNA"/>
</dbReference>
<organism evidence="4 5">
    <name type="scientific">Effrenium voratum</name>
    <dbReference type="NCBI Taxonomy" id="2562239"/>
    <lineage>
        <taxon>Eukaryota</taxon>
        <taxon>Sar</taxon>
        <taxon>Alveolata</taxon>
        <taxon>Dinophyceae</taxon>
        <taxon>Suessiales</taxon>
        <taxon>Symbiodiniaceae</taxon>
        <taxon>Effrenium</taxon>
    </lineage>
</organism>
<dbReference type="PANTHER" id="PTHR47447:SF17">
    <property type="entry name" value="OS12G0638900 PROTEIN"/>
    <property type="match status" value="1"/>
</dbReference>
<name>A0AA36IY41_9DINO</name>
<evidence type="ECO:0000256" key="1">
    <source>
        <dbReference type="ARBA" id="ARBA00022737"/>
    </source>
</evidence>
<keyword evidence="1" id="KW-0677">Repeat</keyword>
<feature type="repeat" description="PPR" evidence="2">
    <location>
        <begin position="181"/>
        <end position="215"/>
    </location>
</feature>
<sequence length="461" mass="51298">MGLLLSGASCFMAPERIEPTDPDARSSANDPVRKLVHAIRDRASSPARISAAAAELREKHLVQDPGTYRLVLNTLTKRSAWREALATWDEMRWIGSELEEPDFVLAMKAFTRGDRWQEAVALFAELLGKEPMHLSEGRHREALAPDCRAYTTAIDACRRVGAWPQAVQLLADMENLTVTPDVVAYNAVMSACEKGRDLPAAERIMEEIQFWELIPDTVTYNTLIGACGWGQQWEKALYYLRTIQRTYFDYDLISYTACGFHVSTRPAALLQFLARGVAEGHLGVSRGAPLEAQMAESRFSWSSLISSPAATPATPSRSPRRNHFEPPPVNPLKACSCCSASRSSGSRVKVAERRTPSQEAQLPQTSAAAANTVYVPERFSTEGCLEAMLRHWEQVHFNEAMPSLTRGEKEEGSAVSATREWYEETCLAMGQMGAVHHSLTGVWLGAFARRQRYEELQSCWA</sequence>
<protein>
    <recommendedName>
        <fullName evidence="6">Pentatricopeptide repeat-containing protein</fullName>
    </recommendedName>
</protein>
<accession>A0AA36IY41</accession>
<dbReference type="AlphaFoldDB" id="A0AA36IY41"/>
<evidence type="ECO:0000313" key="5">
    <source>
        <dbReference type="Proteomes" id="UP001178507"/>
    </source>
</evidence>
<dbReference type="Gene3D" id="1.25.40.10">
    <property type="entry name" value="Tetratricopeptide repeat domain"/>
    <property type="match status" value="1"/>
</dbReference>
<dbReference type="PANTHER" id="PTHR47447">
    <property type="entry name" value="OS03G0856100 PROTEIN"/>
    <property type="match status" value="1"/>
</dbReference>
<reference evidence="4" key="1">
    <citation type="submission" date="2023-08" db="EMBL/GenBank/DDBJ databases">
        <authorList>
            <person name="Chen Y."/>
            <person name="Shah S."/>
            <person name="Dougan E. K."/>
            <person name="Thang M."/>
            <person name="Chan C."/>
        </authorList>
    </citation>
    <scope>NUCLEOTIDE SEQUENCE</scope>
</reference>
<feature type="region of interest" description="Disordered" evidence="3">
    <location>
        <begin position="306"/>
        <end position="327"/>
    </location>
</feature>
<evidence type="ECO:0000313" key="4">
    <source>
        <dbReference type="EMBL" id="CAJ1395607.1"/>
    </source>
</evidence>
<proteinExistence type="predicted"/>
<dbReference type="InterPro" id="IPR011990">
    <property type="entry name" value="TPR-like_helical_dom_sf"/>
</dbReference>
<gene>
    <name evidence="4" type="ORF">EVOR1521_LOCUS20006</name>
</gene>